<gene>
    <name evidence="1" type="ORF">GLOIN_2v1696460</name>
</gene>
<organism evidence="1 2">
    <name type="scientific">Rhizophagus irregularis (strain DAOM 181602 / DAOM 197198 / MUCL 43194)</name>
    <name type="common">Arbuscular mycorrhizal fungus</name>
    <name type="synonym">Glomus intraradices</name>
    <dbReference type="NCBI Taxonomy" id="747089"/>
    <lineage>
        <taxon>Eukaryota</taxon>
        <taxon>Fungi</taxon>
        <taxon>Fungi incertae sedis</taxon>
        <taxon>Mucoromycota</taxon>
        <taxon>Glomeromycotina</taxon>
        <taxon>Glomeromycetes</taxon>
        <taxon>Glomerales</taxon>
        <taxon>Glomeraceae</taxon>
        <taxon>Rhizophagus</taxon>
    </lineage>
</organism>
<dbReference type="EMBL" id="AUPC02000301">
    <property type="protein sequence ID" value="POG62418.1"/>
    <property type="molecule type" value="Genomic_DNA"/>
</dbReference>
<accession>A0A2P4PAK4</accession>
<keyword evidence="2" id="KW-1185">Reference proteome</keyword>
<evidence type="ECO:0000313" key="2">
    <source>
        <dbReference type="Proteomes" id="UP000018888"/>
    </source>
</evidence>
<reference evidence="1 2" key="2">
    <citation type="journal article" date="2018" name="New Phytol.">
        <title>High intraspecific genome diversity in the model arbuscular mycorrhizal symbiont Rhizophagus irregularis.</title>
        <authorList>
            <person name="Chen E.C.H."/>
            <person name="Morin E."/>
            <person name="Beaudet D."/>
            <person name="Noel J."/>
            <person name="Yildirir G."/>
            <person name="Ndikumana S."/>
            <person name="Charron P."/>
            <person name="St-Onge C."/>
            <person name="Giorgi J."/>
            <person name="Kruger M."/>
            <person name="Marton T."/>
            <person name="Ropars J."/>
            <person name="Grigoriev I.V."/>
            <person name="Hainaut M."/>
            <person name="Henrissat B."/>
            <person name="Roux C."/>
            <person name="Martin F."/>
            <person name="Corradi N."/>
        </authorList>
    </citation>
    <scope>NUCLEOTIDE SEQUENCE [LARGE SCALE GENOMIC DNA]</scope>
    <source>
        <strain evidence="1 2">DAOM 197198</strain>
    </source>
</reference>
<protein>
    <submittedName>
        <fullName evidence="1">Uncharacterized protein</fullName>
    </submittedName>
</protein>
<reference evidence="1 2" key="1">
    <citation type="journal article" date="2013" name="Proc. Natl. Acad. Sci. U.S.A.">
        <title>Genome of an arbuscular mycorrhizal fungus provides insight into the oldest plant symbiosis.</title>
        <authorList>
            <person name="Tisserant E."/>
            <person name="Malbreil M."/>
            <person name="Kuo A."/>
            <person name="Kohler A."/>
            <person name="Symeonidi A."/>
            <person name="Balestrini R."/>
            <person name="Charron P."/>
            <person name="Duensing N."/>
            <person name="Frei Dit Frey N."/>
            <person name="Gianinazzi-Pearson V."/>
            <person name="Gilbert L.B."/>
            <person name="Handa Y."/>
            <person name="Herr J.R."/>
            <person name="Hijri M."/>
            <person name="Koul R."/>
            <person name="Kawaguchi M."/>
            <person name="Krajinski F."/>
            <person name="Lammers P.J."/>
            <person name="Masclaux F.G."/>
            <person name="Murat C."/>
            <person name="Morin E."/>
            <person name="Ndikumana S."/>
            <person name="Pagni M."/>
            <person name="Petitpierre D."/>
            <person name="Requena N."/>
            <person name="Rosikiewicz P."/>
            <person name="Riley R."/>
            <person name="Saito K."/>
            <person name="San Clemente H."/>
            <person name="Shapiro H."/>
            <person name="van Tuinen D."/>
            <person name="Becard G."/>
            <person name="Bonfante P."/>
            <person name="Paszkowski U."/>
            <person name="Shachar-Hill Y.Y."/>
            <person name="Tuskan G.A."/>
            <person name="Young P.W."/>
            <person name="Sanders I.R."/>
            <person name="Henrissat B."/>
            <person name="Rensing S.A."/>
            <person name="Grigoriev I.V."/>
            <person name="Corradi N."/>
            <person name="Roux C."/>
            <person name="Martin F."/>
        </authorList>
    </citation>
    <scope>NUCLEOTIDE SEQUENCE [LARGE SCALE GENOMIC DNA]</scope>
    <source>
        <strain evidence="1 2">DAOM 197198</strain>
    </source>
</reference>
<sequence>MIKYQKNEFSFINLFLSYDFHMTSNSRALLFFEQETNDNDQNYSYKSIRYWNILYFYFSNFTYF</sequence>
<comment type="caution">
    <text evidence="1">The sequence shown here is derived from an EMBL/GenBank/DDBJ whole genome shotgun (WGS) entry which is preliminary data.</text>
</comment>
<dbReference type="AlphaFoldDB" id="A0A2P4PAK4"/>
<name>A0A2P4PAK4_RHIID</name>
<proteinExistence type="predicted"/>
<dbReference type="Proteomes" id="UP000018888">
    <property type="component" value="Unassembled WGS sequence"/>
</dbReference>
<evidence type="ECO:0000313" key="1">
    <source>
        <dbReference type="EMBL" id="POG62418.1"/>
    </source>
</evidence>